<dbReference type="PROSITE" id="PS50914">
    <property type="entry name" value="BON"/>
    <property type="match status" value="1"/>
</dbReference>
<sequence length="103" mass="10870">MAICALPASLCGCNNAQSMPVAAPLSAIQSAPAGSGLTAKIKTALMASDGIDNLDIRIRTQQDEVMLSGFADSRAQVDRSIEVVKRVAGVGRVINRIRIRKFT</sequence>
<dbReference type="AlphaFoldDB" id="A0A127PES8"/>
<accession>A0A127PES8</accession>
<name>A0A127PES8_9BURK</name>
<dbReference type="Pfam" id="PF04972">
    <property type="entry name" value="BON"/>
    <property type="match status" value="1"/>
</dbReference>
<organism evidence="2">
    <name type="scientific">Collimonas fungivorans</name>
    <dbReference type="NCBI Taxonomy" id="158899"/>
    <lineage>
        <taxon>Bacteria</taxon>
        <taxon>Pseudomonadati</taxon>
        <taxon>Pseudomonadota</taxon>
        <taxon>Betaproteobacteria</taxon>
        <taxon>Burkholderiales</taxon>
        <taxon>Oxalobacteraceae</taxon>
        <taxon>Collimonas</taxon>
    </lineage>
</organism>
<reference evidence="2 3" key="1">
    <citation type="submission" date="2015-11" db="EMBL/GenBank/DDBJ databases">
        <title>Exploring the genomic traits of fungus-feeding bacterial genus Collimonas.</title>
        <authorList>
            <person name="Song C."/>
            <person name="Schmidt R."/>
            <person name="de Jager V."/>
            <person name="Krzyzanowska D."/>
            <person name="Jongedijk E."/>
            <person name="Cankar K."/>
            <person name="Beekwilder J."/>
            <person name="van Veen A."/>
            <person name="de Boer W."/>
            <person name="van Veen J.A."/>
            <person name="Garbeva P."/>
        </authorList>
    </citation>
    <scope>NUCLEOTIDE SEQUENCE [LARGE SCALE GENOMIC DNA]</scope>
    <source>
        <strain evidence="2 3">Ter6</strain>
    </source>
</reference>
<evidence type="ECO:0000259" key="1">
    <source>
        <dbReference type="PROSITE" id="PS50914"/>
    </source>
</evidence>
<evidence type="ECO:0000313" key="2">
    <source>
        <dbReference type="EMBL" id="AMO95931.1"/>
    </source>
</evidence>
<dbReference type="InterPro" id="IPR051686">
    <property type="entry name" value="Lipoprotein_DolP"/>
</dbReference>
<protein>
    <submittedName>
        <fullName evidence="2">BON domain protein</fullName>
    </submittedName>
</protein>
<proteinExistence type="predicted"/>
<dbReference type="InterPro" id="IPR007055">
    <property type="entry name" value="BON_dom"/>
</dbReference>
<dbReference type="PATRIC" id="fig|158899.10.peg.3269"/>
<dbReference type="EMBL" id="CP013232">
    <property type="protein sequence ID" value="AMO95931.1"/>
    <property type="molecule type" value="Genomic_DNA"/>
</dbReference>
<dbReference type="Gene3D" id="3.30.1340.30">
    <property type="match status" value="1"/>
</dbReference>
<feature type="domain" description="BON" evidence="1">
    <location>
        <begin position="33"/>
        <end position="101"/>
    </location>
</feature>
<evidence type="ECO:0000313" key="3">
    <source>
        <dbReference type="Proteomes" id="UP000072421"/>
    </source>
</evidence>
<gene>
    <name evidence="2" type="ORF">CFter6_3288</name>
</gene>
<dbReference type="InterPro" id="IPR014004">
    <property type="entry name" value="Transpt-assoc_nodulatn_dom_bac"/>
</dbReference>
<dbReference type="PANTHER" id="PTHR34606:SF16">
    <property type="entry name" value="BON DOMAIN-CONTAINING PROTEIN"/>
    <property type="match status" value="1"/>
</dbReference>
<dbReference type="PANTHER" id="PTHR34606">
    <property type="entry name" value="BON DOMAIN-CONTAINING PROTEIN"/>
    <property type="match status" value="1"/>
</dbReference>
<dbReference type="Proteomes" id="UP000072421">
    <property type="component" value="Chromosome"/>
</dbReference>
<dbReference type="SMART" id="SM00749">
    <property type="entry name" value="BON"/>
    <property type="match status" value="1"/>
</dbReference>